<accession>A0A7C9EQ59</accession>
<dbReference type="AlphaFoldDB" id="A0A7C9EQ59"/>
<evidence type="ECO:0000256" key="3">
    <source>
        <dbReference type="PROSITE-ProRule" id="PRU00708"/>
    </source>
</evidence>
<dbReference type="Pfam" id="PF01535">
    <property type="entry name" value="PPR"/>
    <property type="match status" value="2"/>
</dbReference>
<dbReference type="PANTHER" id="PTHR47941">
    <property type="entry name" value="PENTATRICOPEPTIDE REPEAT-CONTAINING PROTEIN 3, MITOCHONDRIAL"/>
    <property type="match status" value="1"/>
</dbReference>
<dbReference type="Gene3D" id="1.25.40.10">
    <property type="entry name" value="Tetratricopeptide repeat domain"/>
    <property type="match status" value="2"/>
</dbReference>
<feature type="repeat" description="PPR" evidence="3">
    <location>
        <begin position="248"/>
        <end position="282"/>
    </location>
</feature>
<dbReference type="InterPro" id="IPR011990">
    <property type="entry name" value="TPR-like_helical_dom_sf"/>
</dbReference>
<organism evidence="4">
    <name type="scientific">Opuntia streptacantha</name>
    <name type="common">Prickly pear cactus</name>
    <name type="synonym">Opuntia cardona</name>
    <dbReference type="NCBI Taxonomy" id="393608"/>
    <lineage>
        <taxon>Eukaryota</taxon>
        <taxon>Viridiplantae</taxon>
        <taxon>Streptophyta</taxon>
        <taxon>Embryophyta</taxon>
        <taxon>Tracheophyta</taxon>
        <taxon>Spermatophyta</taxon>
        <taxon>Magnoliopsida</taxon>
        <taxon>eudicotyledons</taxon>
        <taxon>Gunneridae</taxon>
        <taxon>Pentapetalae</taxon>
        <taxon>Caryophyllales</taxon>
        <taxon>Cactineae</taxon>
        <taxon>Cactaceae</taxon>
        <taxon>Opuntioideae</taxon>
        <taxon>Opuntia</taxon>
    </lineage>
</organism>
<evidence type="ECO:0000256" key="2">
    <source>
        <dbReference type="ARBA" id="ARBA00022737"/>
    </source>
</evidence>
<dbReference type="EMBL" id="GISG01252372">
    <property type="protein sequence ID" value="MBA4671786.1"/>
    <property type="molecule type" value="Transcribed_RNA"/>
</dbReference>
<dbReference type="PROSITE" id="PS51375">
    <property type="entry name" value="PPR"/>
    <property type="match status" value="5"/>
</dbReference>
<sequence>MAKGAALCYCKILQRFIRRTNQGRFRPIFTIVIKKYGLAIPTMGKTLLHYLCKENNVDGALGLMAELNKNNLKFNFPLDVIAMLSEQGRSLDAYRLVMGAKNHLPTLDVVDYSIITDGLCKEGWIEKALELCNFARTRGVALNVVTYNSLFNGLCRQGCLVEAFRLFDSLESHSVIPSDMTYGTLIDSLVREGFLLDARQLFERMVLKGIKPNTHIYNSLINGYCKVGNVEEALKLLLDLEDRSLKPDKFTISAVIYGFSLEGDMEGALHFFVDMKRDGFSPDFLGFLYLVRGLCAKGRMEEARTIMREMLQDESVVELINRVDAEIDSESVESVLVDLCEQGSIQGALVVLNEIGSMFFPYKRSATCGGQKPTGSFEEEPPAVSLSTFPSMDQMDFSALYSQLASLCEVGDLPGANALAKSFMSNLIKSSEQ</sequence>
<dbReference type="NCBIfam" id="TIGR00756">
    <property type="entry name" value="PPR"/>
    <property type="match status" value="6"/>
</dbReference>
<feature type="repeat" description="PPR" evidence="3">
    <location>
        <begin position="178"/>
        <end position="212"/>
    </location>
</feature>
<dbReference type="Pfam" id="PF13041">
    <property type="entry name" value="PPR_2"/>
    <property type="match status" value="2"/>
</dbReference>
<feature type="repeat" description="PPR" evidence="3">
    <location>
        <begin position="143"/>
        <end position="177"/>
    </location>
</feature>
<protein>
    <submittedName>
        <fullName evidence="4">Uncharacterized protein</fullName>
    </submittedName>
</protein>
<reference evidence="4" key="2">
    <citation type="submission" date="2020-07" db="EMBL/GenBank/DDBJ databases">
        <authorList>
            <person name="Vera ALvarez R."/>
            <person name="Arias-Moreno D.M."/>
            <person name="Jimenez-Jacinto V."/>
            <person name="Jimenez-Bremont J.F."/>
            <person name="Swaminathan K."/>
            <person name="Moose S.P."/>
            <person name="Guerrero-Gonzalez M.L."/>
            <person name="Marino-Ramirez L."/>
            <person name="Landsman D."/>
            <person name="Rodriguez-Kessler M."/>
            <person name="Delgado-Sanchez P."/>
        </authorList>
    </citation>
    <scope>NUCLEOTIDE SEQUENCE</scope>
    <source>
        <tissue evidence="4">Cladode</tissue>
    </source>
</reference>
<name>A0A7C9EQ59_OPUST</name>
<dbReference type="InterPro" id="IPR002885">
    <property type="entry name" value="PPR_rpt"/>
</dbReference>
<comment type="similarity">
    <text evidence="1">Belongs to the PPR family. P subfamily.</text>
</comment>
<reference evidence="4" key="1">
    <citation type="journal article" date="2013" name="J. Plant Res.">
        <title>Effect of fungi and light on seed germination of three Opuntia species from semiarid lands of central Mexico.</title>
        <authorList>
            <person name="Delgado-Sanchez P."/>
            <person name="Jimenez-Bremont J.F."/>
            <person name="Guerrero-Gonzalez Mde L."/>
            <person name="Flores J."/>
        </authorList>
    </citation>
    <scope>NUCLEOTIDE SEQUENCE</scope>
    <source>
        <tissue evidence="4">Cladode</tissue>
    </source>
</reference>
<evidence type="ECO:0000313" key="4">
    <source>
        <dbReference type="EMBL" id="MBA4671786.1"/>
    </source>
</evidence>
<evidence type="ECO:0000256" key="1">
    <source>
        <dbReference type="ARBA" id="ARBA00007626"/>
    </source>
</evidence>
<feature type="repeat" description="PPR" evidence="3">
    <location>
        <begin position="213"/>
        <end position="247"/>
    </location>
</feature>
<feature type="repeat" description="PPR" evidence="3">
    <location>
        <begin position="108"/>
        <end position="142"/>
    </location>
</feature>
<proteinExistence type="inferred from homology"/>
<keyword evidence="2" id="KW-0677">Repeat</keyword>